<evidence type="ECO:0000313" key="2">
    <source>
        <dbReference type="EMBL" id="RNB86562.1"/>
    </source>
</evidence>
<keyword evidence="3" id="KW-1185">Reference proteome</keyword>
<name>A0A3M8DEN9_9BACL</name>
<evidence type="ECO:0000256" key="1">
    <source>
        <dbReference type="SAM" id="Coils"/>
    </source>
</evidence>
<reference evidence="2 3" key="1">
    <citation type="submission" date="2018-10" db="EMBL/GenBank/DDBJ databases">
        <title>Phylogenomics of Brevibacillus.</title>
        <authorList>
            <person name="Dunlap C."/>
        </authorList>
    </citation>
    <scope>NUCLEOTIDE SEQUENCE [LARGE SCALE GENOMIC DNA]</scope>
    <source>
        <strain evidence="2 3">JCM 15774</strain>
    </source>
</reference>
<dbReference type="AlphaFoldDB" id="A0A3M8DEN9"/>
<evidence type="ECO:0000313" key="3">
    <source>
        <dbReference type="Proteomes" id="UP000269573"/>
    </source>
</evidence>
<dbReference type="RefSeq" id="WP_122923532.1">
    <property type="nucleotide sequence ID" value="NZ_RHHU01000005.1"/>
</dbReference>
<keyword evidence="1" id="KW-0175">Coiled coil</keyword>
<sequence>MEEHLARYYELKEMQKQVEEELGNLRSKLMESCKNTDSLEEGAYKLTISYQDRRDYSDERLFHSLPDPSLWRLMSRADSGKINSLLKLGVIHEGVLSGTYELKKVPVLRVQKR</sequence>
<proteinExistence type="predicted"/>
<dbReference type="EMBL" id="RHHU01000005">
    <property type="protein sequence ID" value="RNB86562.1"/>
    <property type="molecule type" value="Genomic_DNA"/>
</dbReference>
<accession>A0A3M8DEN9</accession>
<protein>
    <submittedName>
        <fullName evidence="2">Uncharacterized protein</fullName>
    </submittedName>
</protein>
<dbReference type="Proteomes" id="UP000269573">
    <property type="component" value="Unassembled WGS sequence"/>
</dbReference>
<organism evidence="2 3">
    <name type="scientific">Brevibacillus nitrificans</name>
    <dbReference type="NCBI Taxonomy" id="651560"/>
    <lineage>
        <taxon>Bacteria</taxon>
        <taxon>Bacillati</taxon>
        <taxon>Bacillota</taxon>
        <taxon>Bacilli</taxon>
        <taxon>Bacillales</taxon>
        <taxon>Paenibacillaceae</taxon>
        <taxon>Brevibacillus</taxon>
    </lineage>
</organism>
<gene>
    <name evidence="2" type="ORF">EDM59_10280</name>
</gene>
<feature type="coiled-coil region" evidence="1">
    <location>
        <begin position="1"/>
        <end position="31"/>
    </location>
</feature>
<comment type="caution">
    <text evidence="2">The sequence shown here is derived from an EMBL/GenBank/DDBJ whole genome shotgun (WGS) entry which is preliminary data.</text>
</comment>